<evidence type="ECO:0000313" key="7">
    <source>
        <dbReference type="Proteomes" id="UP000092460"/>
    </source>
</evidence>
<evidence type="ECO:0000256" key="4">
    <source>
        <dbReference type="SAM" id="MobiDB-lite"/>
    </source>
</evidence>
<keyword evidence="1" id="KW-0800">Toxin</keyword>
<feature type="region of interest" description="Disordered" evidence="4">
    <location>
        <begin position="213"/>
        <end position="235"/>
    </location>
</feature>
<dbReference type="STRING" id="67801.A0A1B0ARX7"/>
<dbReference type="PANTHER" id="PTHR11686:SF9">
    <property type="entry name" value="RE13973P"/>
    <property type="match status" value="1"/>
</dbReference>
<evidence type="ECO:0000256" key="1">
    <source>
        <dbReference type="ARBA" id="ARBA00084097"/>
    </source>
</evidence>
<feature type="binding site" evidence="3">
    <location>
        <position position="776"/>
    </location>
    <ligand>
        <name>L-glutamate</name>
        <dbReference type="ChEBI" id="CHEBI:29985"/>
    </ligand>
</feature>
<feature type="compositionally biased region" description="Low complexity" evidence="4">
    <location>
        <begin position="148"/>
        <end position="181"/>
    </location>
</feature>
<dbReference type="Pfam" id="PF01019">
    <property type="entry name" value="G_glu_transpept"/>
    <property type="match status" value="1"/>
</dbReference>
<feature type="binding site" evidence="3">
    <location>
        <begin position="701"/>
        <end position="703"/>
    </location>
    <ligand>
        <name>L-glutamate</name>
        <dbReference type="ChEBI" id="CHEBI:29985"/>
    </ligand>
</feature>
<feature type="region of interest" description="Disordered" evidence="4">
    <location>
        <begin position="257"/>
        <end position="292"/>
    </location>
</feature>
<evidence type="ECO:0008006" key="8">
    <source>
        <dbReference type="Google" id="ProtNLM"/>
    </source>
</evidence>
<reference evidence="6" key="2">
    <citation type="submission" date="2020-05" db="UniProtKB">
        <authorList>
            <consortium name="EnsemblMetazoa"/>
        </authorList>
    </citation>
    <scope>IDENTIFICATION</scope>
    <source>
        <strain evidence="6">IAEA</strain>
    </source>
</reference>
<keyword evidence="1" id="KW-1202">Platelet aggregation activating toxin</keyword>
<evidence type="ECO:0000256" key="3">
    <source>
        <dbReference type="PIRSR" id="PIRSR600101-2"/>
    </source>
</evidence>
<dbReference type="SUPFAM" id="SSF56235">
    <property type="entry name" value="N-terminal nucleophile aminohydrolases (Ntn hydrolases)"/>
    <property type="match status" value="1"/>
</dbReference>
<keyword evidence="1" id="KW-1199">Hemostasis impairing toxin</keyword>
<name>A0A1B0ARX7_9MUSC</name>
<keyword evidence="5" id="KW-0472">Membrane</keyword>
<sequence>RNNNKSNNETKNADNANIEFGRLVTQTYRSTSRCTHTSTHPQLQTGIHIASIIYLCLCFRNTDGLKMVHSNDDAMNKIPLKSVTDDEEKNGGEFIQDTATAEEARREERRVKLLHWMKKFTIGIICFIGIALFCYVIISLCFSDWPKSTGTTSSTVTKTTTKSTTTNTSTSTNSNITTITTPQNYKQSPPTIVTLTTEPPSLSLPLSFNSTLLSSDDGSEQAASASTSSLQSGGNINNNASNIINSTLVAAVTDLSHNNNESTSDTQSTSPTTTSISTSSGGEATPSISSSATTIVSETEIGSDTLTSSSPSSPATITLKDIPITDEHYISKLGVYQNAAVCSDRHICSKIGSHILQMDGSVVDATIAAMLCNGITTLHSMGIGGGMLMNIYIKERQQAFSVDAREVAPYAASQDMFNDKKNVSEYGALVIAVPGEIKGYHRAHEKFGKLPWKKLVEPSIKLCREGFYMNKHMMRSAKHRLNIIKENEILRKMLFNETADEIHPLGTKLQPLKELCKTYELLAENGPLDFYNGTLAKMVADDLEDLGSIVTSDDLESYRADMVSSITMQLGNDILYAVPPISSGTIVANILSILEGFNFTRNDLRDGQHEAYTIHRMVEAMKFSFAKRWELGDVRFNDVRELVSRLTNPETGMQMRALISNSSVLKNVYEYGAQFSGEDDAGTSHLSVLAPNGDAVSVTSSINEYFGSVHVGRRTGILFNSGMLDFSVPDRKDIFDLPASPTNFIDPQKRPMSSMSPMILTDDAGNVRMIIGAAGGSKIISAIVEVMARVLWFNQDIKEAIDAPRFHHQLVPNILQYEENRFSEELLNLLQNKGHKVEQYVGIGSVVCGIVRNETAIYANADFRKQGGTAGF</sequence>
<proteinExistence type="predicted"/>
<dbReference type="InterPro" id="IPR043138">
    <property type="entry name" value="GGT_lsub"/>
</dbReference>
<accession>A0A1B0ARX7</accession>
<dbReference type="Proteomes" id="UP000092460">
    <property type="component" value="Unassembled WGS sequence"/>
</dbReference>
<dbReference type="GO" id="GO:0036374">
    <property type="term" value="F:glutathione hydrolase activity"/>
    <property type="evidence" value="ECO:0007669"/>
    <property type="project" value="InterPro"/>
</dbReference>
<dbReference type="VEuPathDB" id="VectorBase:GPPI006373"/>
<feature type="region of interest" description="Disordered" evidence="4">
    <location>
        <begin position="148"/>
        <end position="198"/>
    </location>
</feature>
<dbReference type="InterPro" id="IPR000101">
    <property type="entry name" value="GGT_peptidase"/>
</dbReference>
<dbReference type="Gene3D" id="1.10.246.130">
    <property type="match status" value="1"/>
</dbReference>
<dbReference type="AlphaFoldDB" id="A0A1B0ARX7"/>
<dbReference type="FunFam" id="1.10.246.130:FF:000001">
    <property type="entry name" value="Gamma-glutamyltransferase 5 isoform 1"/>
    <property type="match status" value="1"/>
</dbReference>
<feature type="compositionally biased region" description="Polar residues" evidence="4">
    <location>
        <begin position="182"/>
        <end position="193"/>
    </location>
</feature>
<keyword evidence="5" id="KW-0812">Transmembrane</keyword>
<dbReference type="GO" id="GO:0005886">
    <property type="term" value="C:plasma membrane"/>
    <property type="evidence" value="ECO:0007669"/>
    <property type="project" value="TreeGrafter"/>
</dbReference>
<dbReference type="NCBIfam" id="TIGR00066">
    <property type="entry name" value="g_glut_trans"/>
    <property type="match status" value="1"/>
</dbReference>
<feature type="transmembrane region" description="Helical" evidence="5">
    <location>
        <begin position="120"/>
        <end position="138"/>
    </location>
</feature>
<dbReference type="FunFam" id="3.60.20.40:FF:000001">
    <property type="entry name" value="Gamma-glutamyltranspeptidase 1"/>
    <property type="match status" value="1"/>
</dbReference>
<feature type="binding site" evidence="3">
    <location>
        <begin position="753"/>
        <end position="754"/>
    </location>
    <ligand>
        <name>L-glutamate</name>
        <dbReference type="ChEBI" id="CHEBI:29985"/>
    </ligand>
</feature>
<dbReference type="EnsemblMetazoa" id="GPPI006373-RA">
    <property type="protein sequence ID" value="GPPI006373-PA"/>
    <property type="gene ID" value="GPPI006373"/>
</dbReference>
<dbReference type="PANTHER" id="PTHR11686">
    <property type="entry name" value="GAMMA GLUTAMYL TRANSPEPTIDASE"/>
    <property type="match status" value="1"/>
</dbReference>
<feature type="binding site" evidence="3">
    <location>
        <position position="725"/>
    </location>
    <ligand>
        <name>L-glutamate</name>
        <dbReference type="ChEBI" id="CHEBI:29985"/>
    </ligand>
</feature>
<feature type="active site" description="Nucleophile" evidence="2">
    <location>
        <position position="683"/>
    </location>
</feature>
<dbReference type="InterPro" id="IPR043137">
    <property type="entry name" value="GGT_ssub_C"/>
</dbReference>
<evidence type="ECO:0000256" key="2">
    <source>
        <dbReference type="PIRSR" id="PIRSR600101-1"/>
    </source>
</evidence>
<dbReference type="InterPro" id="IPR029055">
    <property type="entry name" value="Ntn_hydrolases_N"/>
</dbReference>
<feature type="compositionally biased region" description="Low complexity" evidence="4">
    <location>
        <begin position="262"/>
        <end position="292"/>
    </location>
</feature>
<dbReference type="Gene3D" id="3.60.20.40">
    <property type="match status" value="1"/>
</dbReference>
<evidence type="ECO:0000256" key="5">
    <source>
        <dbReference type="SAM" id="Phobius"/>
    </source>
</evidence>
<evidence type="ECO:0000313" key="6">
    <source>
        <dbReference type="EnsemblMetazoa" id="GPPI006373-PA"/>
    </source>
</evidence>
<keyword evidence="5" id="KW-1133">Transmembrane helix</keyword>
<organism evidence="6 7">
    <name type="scientific">Glossina palpalis gambiensis</name>
    <dbReference type="NCBI Taxonomy" id="67801"/>
    <lineage>
        <taxon>Eukaryota</taxon>
        <taxon>Metazoa</taxon>
        <taxon>Ecdysozoa</taxon>
        <taxon>Arthropoda</taxon>
        <taxon>Hexapoda</taxon>
        <taxon>Insecta</taxon>
        <taxon>Pterygota</taxon>
        <taxon>Neoptera</taxon>
        <taxon>Endopterygota</taxon>
        <taxon>Diptera</taxon>
        <taxon>Brachycera</taxon>
        <taxon>Muscomorpha</taxon>
        <taxon>Hippoboscoidea</taxon>
        <taxon>Glossinidae</taxon>
        <taxon>Glossina</taxon>
    </lineage>
</organism>
<protein>
    <recommendedName>
        <fullName evidence="8">Gamma-glutamyltransferase</fullName>
    </recommendedName>
</protein>
<feature type="binding site" evidence="3">
    <location>
        <position position="405"/>
    </location>
    <ligand>
        <name>L-glutamate</name>
        <dbReference type="ChEBI" id="CHEBI:29985"/>
    </ligand>
</feature>
<dbReference type="PRINTS" id="PR01210">
    <property type="entry name" value="GGTRANSPTASE"/>
</dbReference>
<reference evidence="7" key="1">
    <citation type="submission" date="2015-01" db="EMBL/GenBank/DDBJ databases">
        <authorList>
            <person name="Aksoy S."/>
            <person name="Warren W."/>
            <person name="Wilson R.K."/>
        </authorList>
    </citation>
    <scope>NUCLEOTIDE SEQUENCE [LARGE SCALE GENOMIC DNA]</scope>
    <source>
        <strain evidence="7">IAEA</strain>
    </source>
</reference>
<dbReference type="GO" id="GO:0006751">
    <property type="term" value="P:glutathione catabolic process"/>
    <property type="evidence" value="ECO:0007669"/>
    <property type="project" value="InterPro"/>
</dbReference>
<dbReference type="EMBL" id="JXJN01002618">
    <property type="status" value="NOT_ANNOTATED_CDS"/>
    <property type="molecule type" value="Genomic_DNA"/>
</dbReference>
<keyword evidence="7" id="KW-1185">Reference proteome</keyword>